<dbReference type="STRING" id="1817824.A2751_00185"/>
<feature type="transmembrane region" description="Helical" evidence="8">
    <location>
        <begin position="273"/>
        <end position="293"/>
    </location>
</feature>
<evidence type="ECO:0000256" key="1">
    <source>
        <dbReference type="ARBA" id="ARBA00004651"/>
    </source>
</evidence>
<dbReference type="Pfam" id="PF13231">
    <property type="entry name" value="PMT_2"/>
    <property type="match status" value="1"/>
</dbReference>
<evidence type="ECO:0000256" key="2">
    <source>
        <dbReference type="ARBA" id="ARBA00022475"/>
    </source>
</evidence>
<feature type="transmembrane region" description="Helical" evidence="8">
    <location>
        <begin position="136"/>
        <end position="154"/>
    </location>
</feature>
<feature type="transmembrane region" description="Helical" evidence="8">
    <location>
        <begin position="174"/>
        <end position="192"/>
    </location>
</feature>
<evidence type="ECO:0000256" key="5">
    <source>
        <dbReference type="ARBA" id="ARBA00022692"/>
    </source>
</evidence>
<evidence type="ECO:0000256" key="8">
    <source>
        <dbReference type="SAM" id="Phobius"/>
    </source>
</evidence>
<dbReference type="GO" id="GO:0005886">
    <property type="term" value="C:plasma membrane"/>
    <property type="evidence" value="ECO:0007669"/>
    <property type="project" value="UniProtKB-SubCell"/>
</dbReference>
<feature type="transmembrane region" description="Helical" evidence="8">
    <location>
        <begin position="89"/>
        <end position="107"/>
    </location>
</feature>
<gene>
    <name evidence="10" type="ORF">A2751_00185</name>
</gene>
<comment type="subcellular location">
    <subcellularLocation>
        <location evidence="1">Cell membrane</location>
        <topology evidence="1">Multi-pass membrane protein</topology>
    </subcellularLocation>
</comment>
<keyword evidence="2" id="KW-1003">Cell membrane</keyword>
<dbReference type="PANTHER" id="PTHR33908">
    <property type="entry name" value="MANNOSYLTRANSFERASE YKCB-RELATED"/>
    <property type="match status" value="1"/>
</dbReference>
<dbReference type="AlphaFoldDB" id="A0A1F5NMN1"/>
<dbReference type="EMBL" id="MFEK01000011">
    <property type="protein sequence ID" value="OGE78947.1"/>
    <property type="molecule type" value="Genomic_DNA"/>
</dbReference>
<keyword evidence="3" id="KW-0328">Glycosyltransferase</keyword>
<proteinExistence type="predicted"/>
<evidence type="ECO:0000256" key="7">
    <source>
        <dbReference type="ARBA" id="ARBA00023136"/>
    </source>
</evidence>
<feature type="transmembrane region" description="Helical" evidence="8">
    <location>
        <begin position="204"/>
        <end position="223"/>
    </location>
</feature>
<evidence type="ECO:0000256" key="3">
    <source>
        <dbReference type="ARBA" id="ARBA00022676"/>
    </source>
</evidence>
<keyword evidence="7 8" id="KW-0472">Membrane</keyword>
<evidence type="ECO:0000313" key="11">
    <source>
        <dbReference type="Proteomes" id="UP000176864"/>
    </source>
</evidence>
<dbReference type="InterPro" id="IPR050297">
    <property type="entry name" value="LipidA_mod_glycosyltrf_83"/>
</dbReference>
<dbReference type="GO" id="GO:0016763">
    <property type="term" value="F:pentosyltransferase activity"/>
    <property type="evidence" value="ECO:0007669"/>
    <property type="project" value="TreeGrafter"/>
</dbReference>
<feature type="transmembrane region" description="Helical" evidence="8">
    <location>
        <begin position="362"/>
        <end position="382"/>
    </location>
</feature>
<feature type="transmembrane region" description="Helical" evidence="8">
    <location>
        <begin position="305"/>
        <end position="324"/>
    </location>
</feature>
<dbReference type="InterPro" id="IPR038731">
    <property type="entry name" value="RgtA/B/C-like"/>
</dbReference>
<keyword evidence="4" id="KW-0808">Transferase</keyword>
<sequence length="534" mass="62324">MLSENRKTIIWVIAFTFFGLVLRLINLGIEPFWGDEISSVNISRHFSTVTELLQYSGEVDFNPPLYFLLLRSWIHWFGEGQFAVRSLSLIFGAALIPVMYVLAKFFFESSKTAYIAAFLTAVMPMLIEFSQEARTYIMVCFCAAVGMLALWQYLKERENKYLLIYTLANIAGLYFSYSYLFFAVALASWWVLEIIFFQQNKSRQAFFFFLAHAAMVFGFAFWLDSFLLKIFLGNEILFGLARSIDASRSSIFFESVSDNLIWVNKFPHNDDRLIVIVKLFFKIAIVFGIVGVFRKMSASMDRERIRSLLFLTWLLVVPLIIFFFSPHSFPYAPIYYRHVIFVVLPLVLLISFVVSNLSLKQGFVLFTILIASLVPSISAVVGNDGLWDHYFKMREAAIYINEHHKTGDLVIVPADVMRSSLAYYLKPEITPITFFPLNYYGLDIWNTRETFGLVEGEYPTRAGTENFSLIPKKLDNLASLYKPKRIWLYEFDYHTRPMVREWFEEREWRHIFKAIDPVFRLDLYAQEQTHALQR</sequence>
<comment type="caution">
    <text evidence="10">The sequence shown here is derived from an EMBL/GenBank/DDBJ whole genome shotgun (WGS) entry which is preliminary data.</text>
</comment>
<accession>A0A1F5NMN1</accession>
<organism evidence="10 11">
    <name type="scientific">Candidatus Doudnabacteria bacterium RIFCSPHIGHO2_01_FULL_46_14</name>
    <dbReference type="NCBI Taxonomy" id="1817824"/>
    <lineage>
        <taxon>Bacteria</taxon>
        <taxon>Candidatus Doudnaibacteriota</taxon>
    </lineage>
</organism>
<keyword evidence="6 8" id="KW-1133">Transmembrane helix</keyword>
<evidence type="ECO:0000259" key="9">
    <source>
        <dbReference type="Pfam" id="PF13231"/>
    </source>
</evidence>
<feature type="transmembrane region" description="Helical" evidence="8">
    <location>
        <begin position="9"/>
        <end position="29"/>
    </location>
</feature>
<feature type="transmembrane region" description="Helical" evidence="8">
    <location>
        <begin position="336"/>
        <end position="355"/>
    </location>
</feature>
<dbReference type="Proteomes" id="UP000176864">
    <property type="component" value="Unassembled WGS sequence"/>
</dbReference>
<keyword evidence="5 8" id="KW-0812">Transmembrane</keyword>
<reference evidence="10 11" key="1">
    <citation type="journal article" date="2016" name="Nat. Commun.">
        <title>Thousands of microbial genomes shed light on interconnected biogeochemical processes in an aquifer system.</title>
        <authorList>
            <person name="Anantharaman K."/>
            <person name="Brown C.T."/>
            <person name="Hug L.A."/>
            <person name="Sharon I."/>
            <person name="Castelle C.J."/>
            <person name="Probst A.J."/>
            <person name="Thomas B.C."/>
            <person name="Singh A."/>
            <person name="Wilkins M.J."/>
            <person name="Karaoz U."/>
            <person name="Brodie E.L."/>
            <person name="Williams K.H."/>
            <person name="Hubbard S.S."/>
            <person name="Banfield J.F."/>
        </authorList>
    </citation>
    <scope>NUCLEOTIDE SEQUENCE [LARGE SCALE GENOMIC DNA]</scope>
</reference>
<feature type="domain" description="Glycosyltransferase RgtA/B/C/D-like" evidence="9">
    <location>
        <begin position="63"/>
        <end position="206"/>
    </location>
</feature>
<evidence type="ECO:0000313" key="10">
    <source>
        <dbReference type="EMBL" id="OGE78947.1"/>
    </source>
</evidence>
<evidence type="ECO:0000256" key="4">
    <source>
        <dbReference type="ARBA" id="ARBA00022679"/>
    </source>
</evidence>
<evidence type="ECO:0000256" key="6">
    <source>
        <dbReference type="ARBA" id="ARBA00022989"/>
    </source>
</evidence>
<dbReference type="PANTHER" id="PTHR33908:SF11">
    <property type="entry name" value="MEMBRANE PROTEIN"/>
    <property type="match status" value="1"/>
</dbReference>
<protein>
    <recommendedName>
        <fullName evidence="9">Glycosyltransferase RgtA/B/C/D-like domain-containing protein</fullName>
    </recommendedName>
</protein>
<name>A0A1F5NMN1_9BACT</name>
<dbReference type="GO" id="GO:0009103">
    <property type="term" value="P:lipopolysaccharide biosynthetic process"/>
    <property type="evidence" value="ECO:0007669"/>
    <property type="project" value="UniProtKB-ARBA"/>
</dbReference>